<keyword evidence="1" id="KW-0378">Hydrolase</keyword>
<evidence type="ECO:0000313" key="1">
    <source>
        <dbReference type="EMBL" id="QJG66754.1"/>
    </source>
</evidence>
<reference evidence="1 2" key="1">
    <citation type="submission" date="2020-04" db="EMBL/GenBank/DDBJ databases">
        <title>Novel Mycoplasma species detected in Phocoena phocoena (harbor porpoise) from the USA.</title>
        <authorList>
            <person name="Volokhov D.V."/>
        </authorList>
    </citation>
    <scope>NUCLEOTIDE SEQUENCE [LARGE SCALE GENOMIC DNA]</scope>
    <source>
        <strain evidence="1 2">Phocoena C-264-GEN</strain>
    </source>
</reference>
<accession>A0A858U0Y9</accession>
<protein>
    <submittedName>
        <fullName evidence="1">HAD family hydrolase</fullName>
    </submittedName>
</protein>
<keyword evidence="2" id="KW-1185">Reference proteome</keyword>
<dbReference type="Proteomes" id="UP000501060">
    <property type="component" value="Chromosome"/>
</dbReference>
<dbReference type="KEGG" id="mphe:HGG69_00185"/>
<dbReference type="NCBIfam" id="TIGR00099">
    <property type="entry name" value="Cof-subfamily"/>
    <property type="match status" value="1"/>
</dbReference>
<dbReference type="AlphaFoldDB" id="A0A858U0Y9"/>
<dbReference type="Pfam" id="PF08282">
    <property type="entry name" value="Hydrolase_3"/>
    <property type="match status" value="1"/>
</dbReference>
<dbReference type="SFLD" id="SFLDG01140">
    <property type="entry name" value="C2.B:_Phosphomannomutase_and_P"/>
    <property type="match status" value="1"/>
</dbReference>
<dbReference type="Gene3D" id="3.40.50.1000">
    <property type="entry name" value="HAD superfamily/HAD-like"/>
    <property type="match status" value="1"/>
</dbReference>
<proteinExistence type="predicted"/>
<dbReference type="InterPro" id="IPR023214">
    <property type="entry name" value="HAD_sf"/>
</dbReference>
<dbReference type="SFLD" id="SFLDS00003">
    <property type="entry name" value="Haloacid_Dehalogenase"/>
    <property type="match status" value="1"/>
</dbReference>
<dbReference type="Gene3D" id="3.30.1240.10">
    <property type="match status" value="1"/>
</dbReference>
<sequence length="276" mass="31122">MNFKNLNNFIFDLDGTLLDSSKTINPKTLQTINELRKQGKKFSINTGRTPLIAKKYIEELKPDFPASFCNGAIIYDYQKNEIISKRMINSIDAKKTHDVLVKEKATFIVYTPETVFVRDFIPNGKWIGIMTDTQSKVEDQYKANVKRMDDNFDITKEEVVKIVCIIEEVMGSLENIKKELNNLGDCYPLQSNGAILDIIPKNTDKGTGLLYLANNNIISLEDTCVFGDENNDLPMFKAAKYSACMGQARDVIKDQATFVIGSNNENGIGEFLKTTI</sequence>
<name>A0A858U0Y9_9MOLU</name>
<dbReference type="PANTHER" id="PTHR10000">
    <property type="entry name" value="PHOSPHOSERINE PHOSPHATASE"/>
    <property type="match status" value="1"/>
</dbReference>
<gene>
    <name evidence="1" type="ORF">HGG69_00185</name>
</gene>
<dbReference type="InterPro" id="IPR000150">
    <property type="entry name" value="Cof"/>
</dbReference>
<dbReference type="EMBL" id="CP051481">
    <property type="protein sequence ID" value="QJG66754.1"/>
    <property type="molecule type" value="Genomic_DNA"/>
</dbReference>
<dbReference type="GO" id="GO:0005829">
    <property type="term" value="C:cytosol"/>
    <property type="evidence" value="ECO:0007669"/>
    <property type="project" value="TreeGrafter"/>
</dbReference>
<dbReference type="GO" id="GO:0000287">
    <property type="term" value="F:magnesium ion binding"/>
    <property type="evidence" value="ECO:0007669"/>
    <property type="project" value="TreeGrafter"/>
</dbReference>
<organism evidence="1 2">
    <name type="scientific">Mycoplasma phocoenae</name>
    <dbReference type="NCBI Taxonomy" id="754517"/>
    <lineage>
        <taxon>Bacteria</taxon>
        <taxon>Bacillati</taxon>
        <taxon>Mycoplasmatota</taxon>
        <taxon>Mollicutes</taxon>
        <taxon>Mycoplasmataceae</taxon>
        <taxon>Mycoplasma</taxon>
    </lineage>
</organism>
<dbReference type="InterPro" id="IPR036412">
    <property type="entry name" value="HAD-like_sf"/>
</dbReference>
<dbReference type="NCBIfam" id="TIGR01484">
    <property type="entry name" value="HAD-SF-IIB"/>
    <property type="match status" value="1"/>
</dbReference>
<dbReference type="SUPFAM" id="SSF56784">
    <property type="entry name" value="HAD-like"/>
    <property type="match status" value="1"/>
</dbReference>
<evidence type="ECO:0000313" key="2">
    <source>
        <dbReference type="Proteomes" id="UP000501060"/>
    </source>
</evidence>
<dbReference type="PANTHER" id="PTHR10000:SF8">
    <property type="entry name" value="HAD SUPERFAMILY HYDROLASE-LIKE, TYPE 3"/>
    <property type="match status" value="1"/>
</dbReference>
<dbReference type="GO" id="GO:0016791">
    <property type="term" value="F:phosphatase activity"/>
    <property type="evidence" value="ECO:0007669"/>
    <property type="project" value="TreeGrafter"/>
</dbReference>
<dbReference type="InterPro" id="IPR006379">
    <property type="entry name" value="HAD-SF_hydro_IIB"/>
</dbReference>
<dbReference type="RefSeq" id="WP_169604805.1">
    <property type="nucleotide sequence ID" value="NZ_CP051481.1"/>
</dbReference>